<dbReference type="EMBL" id="CP055153">
    <property type="protein sequence ID" value="QMU29795.1"/>
    <property type="molecule type" value="Genomic_DNA"/>
</dbReference>
<proteinExistence type="predicted"/>
<gene>
    <name evidence="1" type="ORF">HUW48_17985</name>
</gene>
<sequence>MAGGSRLAVEGHLANLGSLRGAMLLCSTGTLNGPQQPNWSQLPVATLLQVVGIKDLVNTPPRASVKRSVT</sequence>
<keyword evidence="2" id="KW-1185">Reference proteome</keyword>
<dbReference type="KEGG" id="add:HUW48_17985"/>
<protein>
    <submittedName>
        <fullName evidence="1">Uncharacterized protein</fullName>
    </submittedName>
</protein>
<evidence type="ECO:0000313" key="1">
    <source>
        <dbReference type="EMBL" id="QMU29795.1"/>
    </source>
</evidence>
<reference evidence="1 2" key="1">
    <citation type="submission" date="2020-08" db="EMBL/GenBank/DDBJ databases">
        <title>Adhaeribacter dokdonensis sp. nov., isolated from the rhizosphere of Elymus tsukushiensis, a plant native to the Dokdo Islands, Republic of Korea.</title>
        <authorList>
            <person name="Ghim S.Y."/>
        </authorList>
    </citation>
    <scope>NUCLEOTIDE SEQUENCE [LARGE SCALE GENOMIC DNA]</scope>
    <source>
        <strain evidence="1 2">KUDC8001</strain>
    </source>
</reference>
<evidence type="ECO:0000313" key="2">
    <source>
        <dbReference type="Proteomes" id="UP000514509"/>
    </source>
</evidence>
<dbReference type="Proteomes" id="UP000514509">
    <property type="component" value="Chromosome"/>
</dbReference>
<accession>A0A7L7LB63</accession>
<dbReference type="RefSeq" id="WP_182412255.1">
    <property type="nucleotide sequence ID" value="NZ_CP055153.1"/>
</dbReference>
<dbReference type="AlphaFoldDB" id="A0A7L7LB63"/>
<name>A0A7L7LB63_9BACT</name>
<organism evidence="1 2">
    <name type="scientific">Adhaeribacter radiodurans</name>
    <dbReference type="NCBI Taxonomy" id="2745197"/>
    <lineage>
        <taxon>Bacteria</taxon>
        <taxon>Pseudomonadati</taxon>
        <taxon>Bacteroidota</taxon>
        <taxon>Cytophagia</taxon>
        <taxon>Cytophagales</taxon>
        <taxon>Hymenobacteraceae</taxon>
        <taxon>Adhaeribacter</taxon>
    </lineage>
</organism>